<dbReference type="EMBL" id="JBHSDY010000011">
    <property type="protein sequence ID" value="MFC4299681.1"/>
    <property type="molecule type" value="Genomic_DNA"/>
</dbReference>
<dbReference type="Pfam" id="PF06812">
    <property type="entry name" value="ImpA_N"/>
    <property type="match status" value="1"/>
</dbReference>
<organism evidence="3 4">
    <name type="scientific">Castellaniella hirudinis</name>
    <dbReference type="NCBI Taxonomy" id="1144617"/>
    <lineage>
        <taxon>Bacteria</taxon>
        <taxon>Pseudomonadati</taxon>
        <taxon>Pseudomonadota</taxon>
        <taxon>Betaproteobacteria</taxon>
        <taxon>Burkholderiales</taxon>
        <taxon>Alcaligenaceae</taxon>
        <taxon>Castellaniella</taxon>
    </lineage>
</organism>
<feature type="compositionally biased region" description="Low complexity" evidence="1">
    <location>
        <begin position="191"/>
        <end position="236"/>
    </location>
</feature>
<feature type="region of interest" description="Disordered" evidence="1">
    <location>
        <begin position="181"/>
        <end position="236"/>
    </location>
</feature>
<dbReference type="PANTHER" id="PTHR37024">
    <property type="entry name" value="TYPE VI SECRETION SYSTEM DUF2094 AND IMPA-RELATED DOMAIN PROTEIN"/>
    <property type="match status" value="1"/>
</dbReference>
<proteinExistence type="predicted"/>
<protein>
    <submittedName>
        <fullName evidence="3">Type VI secretion system protein TssA</fullName>
    </submittedName>
</protein>
<comment type="caution">
    <text evidence="3">The sequence shown here is derived from an EMBL/GenBank/DDBJ whole genome shotgun (WGS) entry which is preliminary data.</text>
</comment>
<dbReference type="NCBIfam" id="TIGR03362">
    <property type="entry name" value="VI_chp_7"/>
    <property type="match status" value="1"/>
</dbReference>
<evidence type="ECO:0000313" key="3">
    <source>
        <dbReference type="EMBL" id="MFC4299681.1"/>
    </source>
</evidence>
<name>A0ABV8S529_9BURK</name>
<dbReference type="PANTHER" id="PTHR37024:SF3">
    <property type="entry name" value="TYPE VI SECRETION SYSTEM PROTEIN TSSA"/>
    <property type="match status" value="1"/>
</dbReference>
<evidence type="ECO:0000313" key="4">
    <source>
        <dbReference type="Proteomes" id="UP001595756"/>
    </source>
</evidence>
<reference evidence="4" key="1">
    <citation type="journal article" date="2019" name="Int. J. Syst. Evol. Microbiol.">
        <title>The Global Catalogue of Microorganisms (GCM) 10K type strain sequencing project: providing services to taxonomists for standard genome sequencing and annotation.</title>
        <authorList>
            <consortium name="The Broad Institute Genomics Platform"/>
            <consortium name="The Broad Institute Genome Sequencing Center for Infectious Disease"/>
            <person name="Wu L."/>
            <person name="Ma J."/>
        </authorList>
    </citation>
    <scope>NUCLEOTIDE SEQUENCE [LARGE SCALE GENOMIC DNA]</scope>
    <source>
        <strain evidence="4">CGMCC 1.19029</strain>
    </source>
</reference>
<gene>
    <name evidence="3" type="primary">tssA</name>
    <name evidence="3" type="ORF">ACFO0J_16685</name>
</gene>
<dbReference type="Pfam" id="PF16989">
    <property type="entry name" value="T6SS_VasJ"/>
    <property type="match status" value="1"/>
</dbReference>
<dbReference type="InterPro" id="IPR017739">
    <property type="entry name" value="T6SS-assoc_VCA0119"/>
</dbReference>
<accession>A0ABV8S529</accession>
<keyword evidence="4" id="KW-1185">Reference proteome</keyword>
<evidence type="ECO:0000256" key="1">
    <source>
        <dbReference type="SAM" id="MobiDB-lite"/>
    </source>
</evidence>
<dbReference type="Proteomes" id="UP001595756">
    <property type="component" value="Unassembled WGS sequence"/>
</dbReference>
<dbReference type="RefSeq" id="WP_376814218.1">
    <property type="nucleotide sequence ID" value="NZ_JBHSDY010000011.1"/>
</dbReference>
<feature type="domain" description="ImpA N-terminal" evidence="2">
    <location>
        <begin position="9"/>
        <end position="122"/>
    </location>
</feature>
<evidence type="ECO:0000259" key="2">
    <source>
        <dbReference type="Pfam" id="PF06812"/>
    </source>
</evidence>
<sequence length="554" mass="59458">MIIDVTPLLAPVSPEEPGGADIRDTPDYETIAAEIEKLSSPTSSGQIDWQKVENLGTRLFSSQGKDFMVAAWVATAWTMRYGIEGLGAGLILQEGLVSHYWETAQPPVKRLRGRRNALSWWIERAGNWLENIDVPPLREETHQSLVQAAETLDSRLAELDPDSEPLGPFVQQIRRLAVIEPAPSPDPAPAADPALQPATDAPAAASADAPGTASTAGPATAAPAAAPAPARAAPAPVPTYAPAQGALEDLDGVLNALAPALSHISTIASALRAIDRLNPLTIDMVRFAARSPLLAPPPAQDGLTALSPPPVAISDAFGTIIRSGNADGLIEFCESRIAMHPCWLDLDRESARGYALLGPAGLAMQQAIIQSTLAFVKRLPGIELLSFSDGMPFADEATRQWLEDCRQAGGGEAGLPASRLEQARRQARAALDMGRRHEAAACYQTLVESSWSGRDRFQARLWQAELALSDDTLPDPLALAASLTHECRQRKLADWEPELARQAWQLHLETARKILARDDAGQDDDQIERAREAAHKALRELAAIDPTWALKAQG</sequence>
<dbReference type="InterPro" id="IPR010657">
    <property type="entry name" value="ImpA_N"/>
</dbReference>